<dbReference type="PANTHER" id="PTHR11690">
    <property type="entry name" value="AMILORIDE-SENSITIVE SODIUM CHANNEL-RELATED"/>
    <property type="match status" value="1"/>
</dbReference>
<dbReference type="InterPro" id="IPR020903">
    <property type="entry name" value="ENaC_CS"/>
</dbReference>
<evidence type="ECO:0000313" key="16">
    <source>
        <dbReference type="RefSeq" id="XP_017770444.1"/>
    </source>
</evidence>
<comment type="subcellular location">
    <subcellularLocation>
        <location evidence="1">Membrane</location>
        <topology evidence="1">Multi-pass membrane protein</topology>
    </subcellularLocation>
</comment>
<proteinExistence type="inferred from homology"/>
<evidence type="ECO:0000256" key="11">
    <source>
        <dbReference type="ARBA" id="ARBA00023303"/>
    </source>
</evidence>
<keyword evidence="6 14" id="KW-1133">Transmembrane helix</keyword>
<dbReference type="InterPro" id="IPR001873">
    <property type="entry name" value="ENaC"/>
</dbReference>
<dbReference type="Proteomes" id="UP000695000">
    <property type="component" value="Unplaced"/>
</dbReference>
<evidence type="ECO:0000256" key="7">
    <source>
        <dbReference type="ARBA" id="ARBA00023053"/>
    </source>
</evidence>
<dbReference type="PROSITE" id="PS01206">
    <property type="entry name" value="ASC"/>
    <property type="match status" value="1"/>
</dbReference>
<evidence type="ECO:0000256" key="13">
    <source>
        <dbReference type="SAM" id="MobiDB-lite"/>
    </source>
</evidence>
<keyword evidence="4 12" id="KW-0894">Sodium channel</keyword>
<dbReference type="PANTHER" id="PTHR11690:SF288">
    <property type="entry name" value="AMILORIDE-SENSITIVE NA+ CHANNEL-RELATED"/>
    <property type="match status" value="1"/>
</dbReference>
<evidence type="ECO:0000256" key="2">
    <source>
        <dbReference type="ARBA" id="ARBA00007193"/>
    </source>
</evidence>
<evidence type="ECO:0000256" key="5">
    <source>
        <dbReference type="ARBA" id="ARBA00022692"/>
    </source>
</evidence>
<accession>A0ABM1M794</accession>
<comment type="similarity">
    <text evidence="2 12">Belongs to the amiloride-sensitive sodium channel (TC 1.A.6) family.</text>
</comment>
<dbReference type="GeneID" id="108558136"/>
<gene>
    <name evidence="16" type="primary">LOC108558136</name>
</gene>
<dbReference type="RefSeq" id="XP_017770444.1">
    <property type="nucleotide sequence ID" value="XM_017914955.1"/>
</dbReference>
<evidence type="ECO:0000256" key="6">
    <source>
        <dbReference type="ARBA" id="ARBA00022989"/>
    </source>
</evidence>
<evidence type="ECO:0000256" key="14">
    <source>
        <dbReference type="SAM" id="Phobius"/>
    </source>
</evidence>
<keyword evidence="15" id="KW-1185">Reference proteome</keyword>
<keyword evidence="9 14" id="KW-0472">Membrane</keyword>
<dbReference type="PRINTS" id="PR01078">
    <property type="entry name" value="AMINACHANNEL"/>
</dbReference>
<keyword evidence="3 12" id="KW-0813">Transport</keyword>
<evidence type="ECO:0000256" key="8">
    <source>
        <dbReference type="ARBA" id="ARBA00023065"/>
    </source>
</evidence>
<reference evidence="16" key="1">
    <citation type="submission" date="2025-08" db="UniProtKB">
        <authorList>
            <consortium name="RefSeq"/>
        </authorList>
    </citation>
    <scope>IDENTIFICATION</scope>
    <source>
        <tissue evidence="16">Whole Larva</tissue>
    </source>
</reference>
<keyword evidence="5 12" id="KW-0812">Transmembrane</keyword>
<dbReference type="Gene3D" id="1.10.287.770">
    <property type="entry name" value="YojJ-like"/>
    <property type="match status" value="1"/>
</dbReference>
<organism evidence="15 16">
    <name type="scientific">Nicrophorus vespilloides</name>
    <name type="common">Boreal carrion beetle</name>
    <dbReference type="NCBI Taxonomy" id="110193"/>
    <lineage>
        <taxon>Eukaryota</taxon>
        <taxon>Metazoa</taxon>
        <taxon>Ecdysozoa</taxon>
        <taxon>Arthropoda</taxon>
        <taxon>Hexapoda</taxon>
        <taxon>Insecta</taxon>
        <taxon>Pterygota</taxon>
        <taxon>Neoptera</taxon>
        <taxon>Endopterygota</taxon>
        <taxon>Coleoptera</taxon>
        <taxon>Polyphaga</taxon>
        <taxon>Staphyliniformia</taxon>
        <taxon>Silphidae</taxon>
        <taxon>Nicrophorinae</taxon>
        <taxon>Nicrophorus</taxon>
    </lineage>
</organism>
<evidence type="ECO:0000313" key="15">
    <source>
        <dbReference type="Proteomes" id="UP000695000"/>
    </source>
</evidence>
<feature type="transmembrane region" description="Helical" evidence="14">
    <location>
        <begin position="506"/>
        <end position="530"/>
    </location>
</feature>
<protein>
    <submittedName>
        <fullName evidence="16">Pickpocket protein 28-like</fullName>
    </submittedName>
</protein>
<evidence type="ECO:0000256" key="1">
    <source>
        <dbReference type="ARBA" id="ARBA00004141"/>
    </source>
</evidence>
<dbReference type="Gene3D" id="2.60.470.10">
    <property type="entry name" value="Acid-sensing ion channels like domains"/>
    <property type="match status" value="1"/>
</dbReference>
<evidence type="ECO:0000256" key="3">
    <source>
        <dbReference type="ARBA" id="ARBA00022448"/>
    </source>
</evidence>
<name>A0ABM1M794_NICVS</name>
<feature type="region of interest" description="Disordered" evidence="13">
    <location>
        <begin position="1"/>
        <end position="20"/>
    </location>
</feature>
<keyword evidence="11 12" id="KW-0407">Ion channel</keyword>
<evidence type="ECO:0000256" key="4">
    <source>
        <dbReference type="ARBA" id="ARBA00022461"/>
    </source>
</evidence>
<keyword evidence="10 12" id="KW-0739">Sodium transport</keyword>
<keyword evidence="8 12" id="KW-0406">Ion transport</keyword>
<evidence type="ECO:0000256" key="10">
    <source>
        <dbReference type="ARBA" id="ARBA00023201"/>
    </source>
</evidence>
<sequence>MKRSVKDIPQLEAGSKPGDDLFKPKKKYPSFWKNLTNYITEFTENTSLHGVRYLGEKKRTVFEKICWTTIFAISLFLCIELILKTYQKWDNSPVIVSFAQSPTPVWQIPFPAVTICPEMKMRQRVFNYTDFYHRNLANNLTEEEAKQYSDASLVCDTHLFHHGGNLTNLETLDFLAKVAPQFEEVLMMCKWTNMNETCSNLYTTVLTEDGICFTFNMLDRDDIYTNEVYHNKDFLKHGHDRHGWTLEKGYLKDAGRNTFPRRALSSGSKAGLTLLLRAFEQDIDYICKGPVQGFKLLFHHPLEVPRMSTQYFRVPLNQEVIVNVKPDMITISEALRNYDPHRRQCYFSSERQLRYYKNYTQQNCEVECLTNFTLATCGCVAHHMPHTESTPICGSGNTICMAMAVHKLLAVQVDEGISSFHEGDDEIKEGKCNCLPACTSLTYNAETSQADFNWQALFRAYKSDLNEFPGIQMARVTIFFKEMQFITSERNELYGYTDFLANCGGLLGLFIGFSFLSVIETIYFVTLRLVCNVRRYGRHYWSGSPELVNNDAYDHKK</sequence>
<evidence type="ECO:0000256" key="12">
    <source>
        <dbReference type="RuleBase" id="RU000679"/>
    </source>
</evidence>
<feature type="transmembrane region" description="Helical" evidence="14">
    <location>
        <begin position="65"/>
        <end position="83"/>
    </location>
</feature>
<evidence type="ECO:0000256" key="9">
    <source>
        <dbReference type="ARBA" id="ARBA00023136"/>
    </source>
</evidence>
<dbReference type="Pfam" id="PF00858">
    <property type="entry name" value="ASC"/>
    <property type="match status" value="1"/>
</dbReference>
<keyword evidence="7" id="KW-0915">Sodium</keyword>